<dbReference type="Gene3D" id="1.20.1480.40">
    <property type="entry name" value="Uncharacterised protein PF16133, DUF4844"/>
    <property type="match status" value="1"/>
</dbReference>
<keyword evidence="3" id="KW-1185">Reference proteome</keyword>
<dbReference type="Pfam" id="PF16133">
    <property type="entry name" value="DUF4844"/>
    <property type="match status" value="1"/>
</dbReference>
<feature type="transmembrane region" description="Helical" evidence="1">
    <location>
        <begin position="6"/>
        <end position="29"/>
    </location>
</feature>
<dbReference type="InterPro" id="IPR032301">
    <property type="entry name" value="DUF4844"/>
</dbReference>
<keyword evidence="1" id="KW-1133">Transmembrane helix</keyword>
<protein>
    <recommendedName>
        <fullName evidence="4">DUF4844 domain-containing protein</fullName>
    </recommendedName>
</protein>
<proteinExistence type="predicted"/>
<evidence type="ECO:0000313" key="2">
    <source>
        <dbReference type="EMBL" id="SFL58427.1"/>
    </source>
</evidence>
<keyword evidence="1" id="KW-0472">Membrane</keyword>
<dbReference type="AlphaFoldDB" id="A0A1I4IWL7"/>
<sequence>MFLKILASIAIVFAVIVFAGLSGLSFYVWPTGFNDHKLSVTPDVIQRLRTLQSEHKFGPDGLTFYPGAVNERQRLMAQAAVDSTIQSLIAELPKRPQRSTVLRTMKTTLANFNTTESEERDQVLEYLSKVMEICGVESSAELFNVWRYGFPYGWII</sequence>
<evidence type="ECO:0000256" key="1">
    <source>
        <dbReference type="SAM" id="Phobius"/>
    </source>
</evidence>
<accession>A0A1I4IWL7</accession>
<dbReference type="RefSeq" id="WP_217429869.1">
    <property type="nucleotide sequence ID" value="NZ_FOTW01000005.1"/>
</dbReference>
<organism evidence="2 3">
    <name type="scientific">Rugamonas rubra</name>
    <dbReference type="NCBI Taxonomy" id="758825"/>
    <lineage>
        <taxon>Bacteria</taxon>
        <taxon>Pseudomonadati</taxon>
        <taxon>Pseudomonadota</taxon>
        <taxon>Betaproteobacteria</taxon>
        <taxon>Burkholderiales</taxon>
        <taxon>Oxalobacteraceae</taxon>
        <taxon>Telluria group</taxon>
        <taxon>Rugamonas</taxon>
    </lineage>
</organism>
<evidence type="ECO:0008006" key="4">
    <source>
        <dbReference type="Google" id="ProtNLM"/>
    </source>
</evidence>
<dbReference type="InterPro" id="IPR038360">
    <property type="entry name" value="DUF4844_sf"/>
</dbReference>
<keyword evidence="1" id="KW-0812">Transmembrane</keyword>
<dbReference type="EMBL" id="FOTW01000005">
    <property type="protein sequence ID" value="SFL58427.1"/>
    <property type="molecule type" value="Genomic_DNA"/>
</dbReference>
<reference evidence="2 3" key="1">
    <citation type="submission" date="2016-10" db="EMBL/GenBank/DDBJ databases">
        <authorList>
            <person name="de Groot N.N."/>
        </authorList>
    </citation>
    <scope>NUCLEOTIDE SEQUENCE [LARGE SCALE GENOMIC DNA]</scope>
    <source>
        <strain evidence="2 3">ATCC 43154</strain>
    </source>
</reference>
<dbReference type="Proteomes" id="UP000199470">
    <property type="component" value="Unassembled WGS sequence"/>
</dbReference>
<name>A0A1I4IWL7_9BURK</name>
<gene>
    <name evidence="2" type="ORF">SAMN02982985_00799</name>
</gene>
<evidence type="ECO:0000313" key="3">
    <source>
        <dbReference type="Proteomes" id="UP000199470"/>
    </source>
</evidence>